<accession>A0ACC1A4Z4</accession>
<protein>
    <submittedName>
        <fullName evidence="1">Uncharacterized protein</fullName>
    </submittedName>
</protein>
<sequence>MGRLRRVGRRVVAGTVCYDWKIGGMGGSTTAEGGGNGWECGCWSLCALLSTGSESIYWFGLVLWTMKALNSIFQKWGVLAPPGLWNISGEPCTGTAVNGTKWEDHAVSIVCNCSYNNNSTCDITHLRVFAQDSTGVIPVELTSLQYLTHIVIDQNYMSGTLPAFIGNLTRLTYLSMGHNEFSGSLPKELGNLKELNFLAIGSNNFSGTLPPELGNLAKLDQLYMDCSGVGGEIPSTFANLQNMLIMWAFDCPLTGKIPDFIGNWTKLIALRFGGNTFQGPIPSSFYNLSSLTVLQITDIYSGSSSLDFIRNMTKLTELSLRNALIIGNIPSNIGEYLMLKTLDLSFNHLTGQITSALFSIDALTNLFVGNNSLSGPLPLQKGVKLQTIDLSYNYLSGTFPSWVTTVGMLNLVGNNFTFDSSNSSLVPGLNCLQRNFRCNSNSPRYSRLAIKCGGKQSRVGNTVYEDDNIDGASFGVFNLEKWALSNMGLFSEGRFRTLIQNEGSKVINTTTPDLYQTSRQSPGSLRYYGLGLENGPYNVSLFFAEIVYEDRASRKWESLGRRVFDIYIQGTRRLKDFDISKEADGVRREIRRSFNATVSDNHLEIHLFWAGKGTCCVPAAGSYGPLISALSVTPGFPPTVDIEQTVNIERKKNQTGLIVGIAVTLAILGFILIFLVFYTRMKRENNDAEVLLGMGPKPKSFTYPELASATKDFDPSNKLGEGGFGPVYKVTLSYIYKLLPIDTGNFFCDGLYIMQP</sequence>
<reference evidence="2" key="1">
    <citation type="journal article" date="2023" name="G3 (Bethesda)">
        <title>Genome assembly and association tests identify interacting loci associated with vigor, precocity, and sex in interspecific pistachio rootstocks.</title>
        <authorList>
            <person name="Palmer W."/>
            <person name="Jacygrad E."/>
            <person name="Sagayaradj S."/>
            <person name="Cavanaugh K."/>
            <person name="Han R."/>
            <person name="Bertier L."/>
            <person name="Beede B."/>
            <person name="Kafkas S."/>
            <person name="Golino D."/>
            <person name="Preece J."/>
            <person name="Michelmore R."/>
        </authorList>
    </citation>
    <scope>NUCLEOTIDE SEQUENCE [LARGE SCALE GENOMIC DNA]</scope>
</reference>
<proteinExistence type="predicted"/>
<evidence type="ECO:0000313" key="1">
    <source>
        <dbReference type="EMBL" id="KAJ0081516.1"/>
    </source>
</evidence>
<dbReference type="EMBL" id="CM047908">
    <property type="protein sequence ID" value="KAJ0081516.1"/>
    <property type="molecule type" value="Genomic_DNA"/>
</dbReference>
<comment type="caution">
    <text evidence="1">The sequence shown here is derived from an EMBL/GenBank/DDBJ whole genome shotgun (WGS) entry which is preliminary data.</text>
</comment>
<name>A0ACC1A4Z4_9ROSI</name>
<dbReference type="Proteomes" id="UP001164250">
    <property type="component" value="Chromosome 12"/>
</dbReference>
<organism evidence="1 2">
    <name type="scientific">Pistacia atlantica</name>
    <dbReference type="NCBI Taxonomy" id="434234"/>
    <lineage>
        <taxon>Eukaryota</taxon>
        <taxon>Viridiplantae</taxon>
        <taxon>Streptophyta</taxon>
        <taxon>Embryophyta</taxon>
        <taxon>Tracheophyta</taxon>
        <taxon>Spermatophyta</taxon>
        <taxon>Magnoliopsida</taxon>
        <taxon>eudicotyledons</taxon>
        <taxon>Gunneridae</taxon>
        <taxon>Pentapetalae</taxon>
        <taxon>rosids</taxon>
        <taxon>malvids</taxon>
        <taxon>Sapindales</taxon>
        <taxon>Anacardiaceae</taxon>
        <taxon>Pistacia</taxon>
    </lineage>
</organism>
<gene>
    <name evidence="1" type="ORF">Patl1_11700</name>
</gene>
<evidence type="ECO:0000313" key="2">
    <source>
        <dbReference type="Proteomes" id="UP001164250"/>
    </source>
</evidence>
<keyword evidence="2" id="KW-1185">Reference proteome</keyword>